<evidence type="ECO:0000313" key="2">
    <source>
        <dbReference type="Proteomes" id="UP000006702"/>
    </source>
</evidence>
<dbReference type="HOGENOM" id="CLU_937178_0_0_1"/>
<organism evidence="1 2">
    <name type="scientific">Neosartorya fischeri (strain ATCC 1020 / DSM 3700 / CBS 544.65 / FGSC A1164 / JCM 1740 / NRRL 181 / WB 181)</name>
    <name type="common">Aspergillus fischerianus</name>
    <dbReference type="NCBI Taxonomy" id="331117"/>
    <lineage>
        <taxon>Eukaryota</taxon>
        <taxon>Fungi</taxon>
        <taxon>Dikarya</taxon>
        <taxon>Ascomycota</taxon>
        <taxon>Pezizomycotina</taxon>
        <taxon>Eurotiomycetes</taxon>
        <taxon>Eurotiomycetidae</taxon>
        <taxon>Eurotiales</taxon>
        <taxon>Aspergillaceae</taxon>
        <taxon>Aspergillus</taxon>
        <taxon>Aspergillus subgen. Fumigati</taxon>
    </lineage>
</organism>
<accession>A1DKG9</accession>
<sequence length="297" mass="33736">MSSHDIQTCLQIPVPLSMKDLAHAPPVCLPTRGDHEAIEILEKFGKALLRPEDEITQAQNLAAGFSDIVVILERPRHRRNHKFDVSFEDFVKSSETLLAVDEVIRFATKGARSIHTVTVLNAFSYRPDKYATEQDKQCHEVRTNPESEETKSHIEMPPISELTAPFSLPETAEEIRKLCLQNGERQVEDIGKYEPWQAASLISRGLEKPYKGLIDVQFVGIADETPSESRSKQVQAFSDLYGSLKRLFGNANSFGGLAIAKTALFLWKRHFEEDPLYHHVMSWLILRGNDQKDWVRL</sequence>
<reference evidence="2" key="1">
    <citation type="journal article" date="2008" name="PLoS Genet.">
        <title>Genomic islands in the pathogenic filamentous fungus Aspergillus fumigatus.</title>
        <authorList>
            <person name="Fedorova N.D."/>
            <person name="Khaldi N."/>
            <person name="Joardar V.S."/>
            <person name="Maiti R."/>
            <person name="Amedeo P."/>
            <person name="Anderson M.J."/>
            <person name="Crabtree J."/>
            <person name="Silva J.C."/>
            <person name="Badger J.H."/>
            <person name="Albarraq A."/>
            <person name="Angiuoli S."/>
            <person name="Bussey H."/>
            <person name="Bowyer P."/>
            <person name="Cotty P.J."/>
            <person name="Dyer P.S."/>
            <person name="Egan A."/>
            <person name="Galens K."/>
            <person name="Fraser-Liggett C.M."/>
            <person name="Haas B.J."/>
            <person name="Inman J.M."/>
            <person name="Kent R."/>
            <person name="Lemieux S."/>
            <person name="Malavazi I."/>
            <person name="Orvis J."/>
            <person name="Roemer T."/>
            <person name="Ronning C.M."/>
            <person name="Sundaram J.P."/>
            <person name="Sutton G."/>
            <person name="Turner G."/>
            <person name="Venter J.C."/>
            <person name="White O.R."/>
            <person name="Whitty B.R."/>
            <person name="Youngman P."/>
            <person name="Wolfe K.H."/>
            <person name="Goldman G.H."/>
            <person name="Wortman J.R."/>
            <person name="Jiang B."/>
            <person name="Denning D.W."/>
            <person name="Nierman W.C."/>
        </authorList>
    </citation>
    <scope>NUCLEOTIDE SEQUENCE [LARGE SCALE GENOMIC DNA]</scope>
    <source>
        <strain evidence="2">ATCC 1020 / DSM 3700 / CBS 544.65 / FGSC A1164 / JCM 1740 / NRRL 181 / WB 181</strain>
    </source>
</reference>
<dbReference type="VEuPathDB" id="FungiDB:NFIA_005710"/>
<protein>
    <submittedName>
        <fullName evidence="1">Uncharacterized protein</fullName>
    </submittedName>
</protein>
<name>A1DKG9_NEOFI</name>
<dbReference type="RefSeq" id="XP_001259105.1">
    <property type="nucleotide sequence ID" value="XM_001259104.1"/>
</dbReference>
<evidence type="ECO:0000313" key="1">
    <source>
        <dbReference type="EMBL" id="EAW17208.1"/>
    </source>
</evidence>
<proteinExistence type="predicted"/>
<dbReference type="GeneID" id="4585483"/>
<dbReference type="AlphaFoldDB" id="A1DKG9"/>
<dbReference type="eggNOG" id="ENOG502SQM5">
    <property type="taxonomic scope" value="Eukaryota"/>
</dbReference>
<gene>
    <name evidence="1" type="ORF">NFIA_005710</name>
</gene>
<keyword evidence="2" id="KW-1185">Reference proteome</keyword>
<dbReference type="Proteomes" id="UP000006702">
    <property type="component" value="Unassembled WGS sequence"/>
</dbReference>
<dbReference type="KEGG" id="nfi:NFIA_005710"/>
<dbReference type="EMBL" id="DS027697">
    <property type="protein sequence ID" value="EAW17208.1"/>
    <property type="molecule type" value="Genomic_DNA"/>
</dbReference>
<dbReference type="OrthoDB" id="4466753at2759"/>